<feature type="binding site" evidence="7">
    <location>
        <position position="7"/>
    </location>
    <ligand>
        <name>Mg(2+)</name>
        <dbReference type="ChEBI" id="CHEBI:18420"/>
        <label>1</label>
    </ligand>
</feature>
<dbReference type="InterPro" id="IPR020848">
    <property type="entry name" value="AP_endonuclease_F1_CS"/>
</dbReference>
<keyword evidence="4 10" id="KW-0378">Hydrolase</keyword>
<dbReference type="EMBL" id="CADCTL010000207">
    <property type="protein sequence ID" value="CAA9267361.1"/>
    <property type="molecule type" value="Genomic_DNA"/>
</dbReference>
<dbReference type="PROSITE" id="PS51435">
    <property type="entry name" value="AP_NUCLEASE_F1_4"/>
    <property type="match status" value="1"/>
</dbReference>
<gene>
    <name evidence="10" type="ORF">AVDCRST_MAG04-2907</name>
</gene>
<dbReference type="AlphaFoldDB" id="A0A6J4J3K0"/>
<evidence type="ECO:0000256" key="5">
    <source>
        <dbReference type="ARBA" id="ARBA00022842"/>
    </source>
</evidence>
<evidence type="ECO:0000256" key="4">
    <source>
        <dbReference type="ARBA" id="ARBA00022801"/>
    </source>
</evidence>
<dbReference type="InterPro" id="IPR005135">
    <property type="entry name" value="Endo/exonuclease/phosphatase"/>
</dbReference>
<dbReference type="GO" id="GO:0003677">
    <property type="term" value="F:DNA binding"/>
    <property type="evidence" value="ECO:0007669"/>
    <property type="project" value="InterPro"/>
</dbReference>
<sequence>MRLATFNVNSVRRRVGHLRRFLDRHAPDLVFLQEIKCRAEEFPASEFAGTGYRVHAVGQPGGRNGVAVLGRVPFEVVAEALPGDGEDAQARFVEVAADDGLRVAGIYLPNGNSGGEDGFAYKLRWMERLRDWTRERLDRFEPCAVLGDFNVCPTDADFPPDGMPPTDALVRPESRSRFRALLNLGMTDALRALHPDDAPYTYWDYGPAFESNRGLRIDHALLSPELAERLTGAGVDTVARSEDQPSDHAPVWCDIDGR</sequence>
<evidence type="ECO:0000259" key="9">
    <source>
        <dbReference type="Pfam" id="PF03372"/>
    </source>
</evidence>
<evidence type="ECO:0000256" key="7">
    <source>
        <dbReference type="PIRSR" id="PIRSR604808-2"/>
    </source>
</evidence>
<organism evidence="10">
    <name type="scientific">uncultured Acetobacteraceae bacterium</name>
    <dbReference type="NCBI Taxonomy" id="169975"/>
    <lineage>
        <taxon>Bacteria</taxon>
        <taxon>Pseudomonadati</taxon>
        <taxon>Pseudomonadota</taxon>
        <taxon>Alphaproteobacteria</taxon>
        <taxon>Acetobacterales</taxon>
        <taxon>Acetobacteraceae</taxon>
        <taxon>environmental samples</taxon>
    </lineage>
</organism>
<dbReference type="InterPro" id="IPR036691">
    <property type="entry name" value="Endo/exonu/phosph_ase_sf"/>
</dbReference>
<dbReference type="GO" id="GO:0006281">
    <property type="term" value="P:DNA repair"/>
    <property type="evidence" value="ECO:0007669"/>
    <property type="project" value="InterPro"/>
</dbReference>
<dbReference type="GO" id="GO:0046872">
    <property type="term" value="F:metal ion binding"/>
    <property type="evidence" value="ECO:0007669"/>
    <property type="project" value="UniProtKB-KW"/>
</dbReference>
<keyword evidence="7" id="KW-0464">Manganese</keyword>
<dbReference type="CDD" id="cd09086">
    <property type="entry name" value="ExoIII-like_AP-endo"/>
    <property type="match status" value="1"/>
</dbReference>
<dbReference type="EC" id="3.1.11.2" evidence="10"/>
<dbReference type="PANTHER" id="PTHR43250">
    <property type="entry name" value="EXODEOXYRIBONUCLEASE III"/>
    <property type="match status" value="1"/>
</dbReference>
<protein>
    <submittedName>
        <fullName evidence="10">Exodeoxyribonuclease III</fullName>
        <ecNumber evidence="10">3.1.11.2</ecNumber>
    </submittedName>
</protein>
<dbReference type="NCBIfam" id="TIGR00195">
    <property type="entry name" value="exoDNase_III"/>
    <property type="match status" value="1"/>
</dbReference>
<feature type="active site" description="Proton acceptor" evidence="6">
    <location>
        <position position="248"/>
    </location>
</feature>
<name>A0A6J4J3K0_9PROT</name>
<feature type="domain" description="Endonuclease/exonuclease/phosphatase" evidence="9">
    <location>
        <begin position="4"/>
        <end position="248"/>
    </location>
</feature>
<evidence type="ECO:0000256" key="1">
    <source>
        <dbReference type="ARBA" id="ARBA00001936"/>
    </source>
</evidence>
<feature type="active site" evidence="6">
    <location>
        <position position="107"/>
    </location>
</feature>
<feature type="site" description="Transition state stabilizer" evidence="8">
    <location>
        <position position="150"/>
    </location>
</feature>
<comment type="cofactor">
    <cofactor evidence="1">
        <name>Mn(2+)</name>
        <dbReference type="ChEBI" id="CHEBI:29035"/>
    </cofactor>
</comment>
<feature type="binding site" evidence="7">
    <location>
        <position position="34"/>
    </location>
    <ligand>
        <name>Mg(2+)</name>
        <dbReference type="ChEBI" id="CHEBI:18420"/>
        <label>1</label>
    </ligand>
</feature>
<comment type="cofactor">
    <cofactor evidence="7">
        <name>Mg(2+)</name>
        <dbReference type="ChEBI" id="CHEBI:18420"/>
    </cofactor>
    <cofactor evidence="7">
        <name>Mn(2+)</name>
        <dbReference type="ChEBI" id="CHEBI:29035"/>
    </cofactor>
    <text evidence="7">Probably binds two magnesium or manganese ions per subunit.</text>
</comment>
<feature type="active site" description="Proton donor/acceptor" evidence="6">
    <location>
        <position position="148"/>
    </location>
</feature>
<feature type="binding site" evidence="7">
    <location>
        <position position="247"/>
    </location>
    <ligand>
        <name>Mg(2+)</name>
        <dbReference type="ChEBI" id="CHEBI:18420"/>
        <label>1</label>
    </ligand>
</feature>
<dbReference type="PROSITE" id="PS00726">
    <property type="entry name" value="AP_NUCLEASE_F1_1"/>
    <property type="match status" value="1"/>
</dbReference>
<proteinExistence type="inferred from homology"/>
<feature type="binding site" evidence="7">
    <location>
        <position position="148"/>
    </location>
    <ligand>
        <name>Mg(2+)</name>
        <dbReference type="ChEBI" id="CHEBI:18420"/>
        <label>1</label>
    </ligand>
</feature>
<evidence type="ECO:0000256" key="8">
    <source>
        <dbReference type="PIRSR" id="PIRSR604808-3"/>
    </source>
</evidence>
<dbReference type="InterPro" id="IPR037493">
    <property type="entry name" value="ExoIII-like"/>
</dbReference>
<feature type="site" description="Interaction with DNA substrate" evidence="8">
    <location>
        <position position="248"/>
    </location>
</feature>
<reference evidence="10" key="1">
    <citation type="submission" date="2020-02" db="EMBL/GenBank/DDBJ databases">
        <authorList>
            <person name="Meier V. D."/>
        </authorList>
    </citation>
    <scope>NUCLEOTIDE SEQUENCE</scope>
    <source>
        <strain evidence="10">AVDCRST_MAG04</strain>
    </source>
</reference>
<dbReference type="GO" id="GO:0008311">
    <property type="term" value="F:double-stranded DNA 3'-5' DNA exonuclease activity"/>
    <property type="evidence" value="ECO:0007669"/>
    <property type="project" value="UniProtKB-EC"/>
</dbReference>
<dbReference type="InterPro" id="IPR004808">
    <property type="entry name" value="AP_endonuc_1"/>
</dbReference>
<dbReference type="SUPFAM" id="SSF56219">
    <property type="entry name" value="DNase I-like"/>
    <property type="match status" value="1"/>
</dbReference>
<evidence type="ECO:0000313" key="10">
    <source>
        <dbReference type="EMBL" id="CAA9267361.1"/>
    </source>
</evidence>
<accession>A0A6J4J3K0</accession>
<feature type="binding site" evidence="7">
    <location>
        <position position="150"/>
    </location>
    <ligand>
        <name>Mg(2+)</name>
        <dbReference type="ChEBI" id="CHEBI:18420"/>
        <label>1</label>
    </ligand>
</feature>
<dbReference type="PROSITE" id="PS00728">
    <property type="entry name" value="AP_NUCLEASE_F1_3"/>
    <property type="match status" value="1"/>
</dbReference>
<dbReference type="NCBIfam" id="TIGR00633">
    <property type="entry name" value="xth"/>
    <property type="match status" value="1"/>
</dbReference>
<dbReference type="GO" id="GO:0004519">
    <property type="term" value="F:endonuclease activity"/>
    <property type="evidence" value="ECO:0007669"/>
    <property type="project" value="InterPro"/>
</dbReference>
<feature type="binding site" evidence="7">
    <location>
        <position position="248"/>
    </location>
    <ligand>
        <name>Mg(2+)</name>
        <dbReference type="ChEBI" id="CHEBI:18420"/>
        <label>1</label>
    </ligand>
</feature>
<dbReference type="InterPro" id="IPR020847">
    <property type="entry name" value="AP_endonuclease_F1_BS"/>
</dbReference>
<evidence type="ECO:0000256" key="2">
    <source>
        <dbReference type="ARBA" id="ARBA00007092"/>
    </source>
</evidence>
<dbReference type="PANTHER" id="PTHR43250:SF2">
    <property type="entry name" value="EXODEOXYRIBONUCLEASE III"/>
    <property type="match status" value="1"/>
</dbReference>
<evidence type="ECO:0000256" key="3">
    <source>
        <dbReference type="ARBA" id="ARBA00022723"/>
    </source>
</evidence>
<keyword evidence="3 7" id="KW-0479">Metal-binding</keyword>
<dbReference type="Gene3D" id="3.60.10.10">
    <property type="entry name" value="Endonuclease/exonuclease/phosphatase"/>
    <property type="match status" value="1"/>
</dbReference>
<dbReference type="Pfam" id="PF03372">
    <property type="entry name" value="Exo_endo_phos"/>
    <property type="match status" value="1"/>
</dbReference>
<feature type="site" description="Important for catalytic activity" evidence="8">
    <location>
        <position position="218"/>
    </location>
</feature>
<evidence type="ECO:0000256" key="6">
    <source>
        <dbReference type="PIRSR" id="PIRSR604808-1"/>
    </source>
</evidence>
<keyword evidence="5 7" id="KW-0460">Magnesium</keyword>
<comment type="similarity">
    <text evidence="2">Belongs to the DNA repair enzymes AP/ExoA family.</text>
</comment>